<evidence type="ECO:0000259" key="3">
    <source>
        <dbReference type="Pfam" id="PF13460"/>
    </source>
</evidence>
<dbReference type="AlphaFoldDB" id="A0A7S2TY12"/>
<reference evidence="4" key="1">
    <citation type="submission" date="2021-01" db="EMBL/GenBank/DDBJ databases">
        <authorList>
            <person name="Corre E."/>
            <person name="Pelletier E."/>
            <person name="Niang G."/>
            <person name="Scheremetjew M."/>
            <person name="Finn R."/>
            <person name="Kale V."/>
            <person name="Holt S."/>
            <person name="Cochrane G."/>
            <person name="Meng A."/>
            <person name="Brown T."/>
            <person name="Cohen L."/>
        </authorList>
    </citation>
    <scope>NUCLEOTIDE SEQUENCE</scope>
    <source>
        <strain evidence="4">CCMP622</strain>
    </source>
</reference>
<dbReference type="InterPro" id="IPR016040">
    <property type="entry name" value="NAD(P)-bd_dom"/>
</dbReference>
<feature type="region of interest" description="Disordered" evidence="1">
    <location>
        <begin position="44"/>
        <end position="75"/>
    </location>
</feature>
<feature type="chain" id="PRO_5031386622" description="NAD(P)-binding domain-containing protein" evidence="2">
    <location>
        <begin position="26"/>
        <end position="343"/>
    </location>
</feature>
<name>A0A7S2TY12_9EUKA</name>
<evidence type="ECO:0000256" key="2">
    <source>
        <dbReference type="SAM" id="SignalP"/>
    </source>
</evidence>
<feature type="domain" description="NAD(P)-binding" evidence="3">
    <location>
        <begin position="91"/>
        <end position="294"/>
    </location>
</feature>
<proteinExistence type="predicted"/>
<feature type="region of interest" description="Disordered" evidence="1">
    <location>
        <begin position="321"/>
        <end position="343"/>
    </location>
</feature>
<dbReference type="Gene3D" id="3.40.50.720">
    <property type="entry name" value="NAD(P)-binding Rossmann-like Domain"/>
    <property type="match status" value="1"/>
</dbReference>
<dbReference type="PANTHER" id="PTHR15020:SF43">
    <property type="entry name" value="NAD(P)-BINDING DOMAIN-CONTAINING PROTEIN"/>
    <property type="match status" value="1"/>
</dbReference>
<organism evidence="4">
    <name type="scientific">Lotharella oceanica</name>
    <dbReference type="NCBI Taxonomy" id="641309"/>
    <lineage>
        <taxon>Eukaryota</taxon>
        <taxon>Sar</taxon>
        <taxon>Rhizaria</taxon>
        <taxon>Cercozoa</taxon>
        <taxon>Chlorarachniophyceae</taxon>
        <taxon>Lotharella</taxon>
    </lineage>
</organism>
<keyword evidence="2" id="KW-0732">Signal</keyword>
<dbReference type="Pfam" id="PF13460">
    <property type="entry name" value="NAD_binding_10"/>
    <property type="match status" value="1"/>
</dbReference>
<evidence type="ECO:0000256" key="1">
    <source>
        <dbReference type="SAM" id="MobiDB-lite"/>
    </source>
</evidence>
<evidence type="ECO:0000313" key="4">
    <source>
        <dbReference type="EMBL" id="CAD9773258.1"/>
    </source>
</evidence>
<sequence>MAVVGSGRWPLLPLLVFAAVALVCVLSPPPSPLSSSSVLQSSVAAEADTTNKGGSNNNQQPQQPSSRAASNATAKERSPLVKLKAPIVVIGAELRIGTLLIIGLSEKGERVVAVSREQTTPDSMIIKMAYGVHYIHGDLNKPSTFQRYIKGAKAVIFACQARSVFNHDREVVKFTGGDTPKTVEYRGISTVAKLAVKANVPKIMMISMYMVTQTKAPEYIWLNKFKRSMYWKRQAELELIRQCKNSNTSYTIVRAGGATGEKGFGLEKIVVRQGDYVRGSLPSEDLASIAVAALLTNSTQNTVFEAITGEEDALASLEKLSPNDGSARECPEEDAALAVQREG</sequence>
<protein>
    <recommendedName>
        <fullName evidence="3">NAD(P)-binding domain-containing protein</fullName>
    </recommendedName>
</protein>
<gene>
    <name evidence="4" type="ORF">LSP00402_LOCUS17249</name>
</gene>
<dbReference type="InterPro" id="IPR036291">
    <property type="entry name" value="NAD(P)-bd_dom_sf"/>
</dbReference>
<feature type="compositionally biased region" description="Low complexity" evidence="1">
    <location>
        <begin position="55"/>
        <end position="72"/>
    </location>
</feature>
<dbReference type="PANTHER" id="PTHR15020">
    <property type="entry name" value="FLAVIN REDUCTASE-RELATED"/>
    <property type="match status" value="1"/>
</dbReference>
<accession>A0A7S2TY12</accession>
<feature type="signal peptide" evidence="2">
    <location>
        <begin position="1"/>
        <end position="25"/>
    </location>
</feature>
<dbReference type="EMBL" id="HBHP01027871">
    <property type="protein sequence ID" value="CAD9773258.1"/>
    <property type="molecule type" value="Transcribed_RNA"/>
</dbReference>
<dbReference type="SUPFAM" id="SSF51735">
    <property type="entry name" value="NAD(P)-binding Rossmann-fold domains"/>
    <property type="match status" value="1"/>
</dbReference>